<dbReference type="Proteomes" id="UP001499852">
    <property type="component" value="Unassembled WGS sequence"/>
</dbReference>
<comment type="caution">
    <text evidence="2">The sequence shown here is derived from an EMBL/GenBank/DDBJ whole genome shotgun (WGS) entry which is preliminary data.</text>
</comment>
<keyword evidence="1" id="KW-0812">Transmembrane</keyword>
<gene>
    <name evidence="2" type="ORF">GCM10023213_34760</name>
</gene>
<keyword evidence="1" id="KW-0472">Membrane</keyword>
<reference evidence="3" key="1">
    <citation type="journal article" date="2019" name="Int. J. Syst. Evol. Microbiol.">
        <title>The Global Catalogue of Microorganisms (GCM) 10K type strain sequencing project: providing services to taxonomists for standard genome sequencing and annotation.</title>
        <authorList>
            <consortium name="The Broad Institute Genomics Platform"/>
            <consortium name="The Broad Institute Genome Sequencing Center for Infectious Disease"/>
            <person name="Wu L."/>
            <person name="Ma J."/>
        </authorList>
    </citation>
    <scope>NUCLEOTIDE SEQUENCE [LARGE SCALE GENOMIC DNA]</scope>
    <source>
        <strain evidence="3">JCM 18053</strain>
    </source>
</reference>
<evidence type="ECO:0000313" key="3">
    <source>
        <dbReference type="Proteomes" id="UP001499852"/>
    </source>
</evidence>
<evidence type="ECO:0000256" key="1">
    <source>
        <dbReference type="SAM" id="Phobius"/>
    </source>
</evidence>
<sequence length="133" mass="12862">MEGGGALGAGEATTGTAEVVLRETSIGAGGSFTGAVADFGAGGGKGAEGNWIGAVERLGVMSGAATPREIGDTGAVASRGCVAPAPGRERRVMRTVSFFRGTAAVLGVLGGGGVGVFSDSLMVTGETTNITEL</sequence>
<organism evidence="2 3">
    <name type="scientific">Prosthecobacter algae</name>
    <dbReference type="NCBI Taxonomy" id="1144682"/>
    <lineage>
        <taxon>Bacteria</taxon>
        <taxon>Pseudomonadati</taxon>
        <taxon>Verrucomicrobiota</taxon>
        <taxon>Verrucomicrobiia</taxon>
        <taxon>Verrucomicrobiales</taxon>
        <taxon>Verrucomicrobiaceae</taxon>
        <taxon>Prosthecobacter</taxon>
    </lineage>
</organism>
<evidence type="ECO:0000313" key="2">
    <source>
        <dbReference type="EMBL" id="GAA5144469.1"/>
    </source>
</evidence>
<proteinExistence type="predicted"/>
<keyword evidence="1" id="KW-1133">Transmembrane helix</keyword>
<name>A0ABP9PCU4_9BACT</name>
<accession>A0ABP9PCU4</accession>
<feature type="transmembrane region" description="Helical" evidence="1">
    <location>
        <begin position="98"/>
        <end position="117"/>
    </location>
</feature>
<keyword evidence="3" id="KW-1185">Reference proteome</keyword>
<protein>
    <submittedName>
        <fullName evidence="2">Uncharacterized protein</fullName>
    </submittedName>
</protein>
<dbReference type="EMBL" id="BAABIA010000007">
    <property type="protein sequence ID" value="GAA5144469.1"/>
    <property type="molecule type" value="Genomic_DNA"/>
</dbReference>